<evidence type="ECO:0000313" key="5">
    <source>
        <dbReference type="WBParaSite" id="SRAE_X000168000.1"/>
    </source>
</evidence>
<evidence type="ECO:0000256" key="1">
    <source>
        <dbReference type="PROSITE-ProRule" id="PRU00325"/>
    </source>
</evidence>
<accession>A0A090KXF0</accession>
<keyword evidence="1" id="KW-0862">Zinc</keyword>
<evidence type="ECO:0000313" key="4">
    <source>
        <dbReference type="Proteomes" id="UP000035682"/>
    </source>
</evidence>
<dbReference type="RefSeq" id="XP_024499148.1">
    <property type="nucleotide sequence ID" value="XM_024651696.1"/>
</dbReference>
<dbReference type="EMBL" id="LN609396">
    <property type="protein sequence ID" value="CEF59937.1"/>
    <property type="molecule type" value="Genomic_DNA"/>
</dbReference>
<keyword evidence="4" id="KW-1185">Reference proteome</keyword>
<keyword evidence="1" id="KW-0863">Zinc-finger</keyword>
<evidence type="ECO:0000313" key="6">
    <source>
        <dbReference type="WormBase" id="SRAE_X000168000"/>
    </source>
</evidence>
<evidence type="ECO:0000259" key="2">
    <source>
        <dbReference type="PROSITE" id="PS50966"/>
    </source>
</evidence>
<reference evidence="4" key="1">
    <citation type="submission" date="2014-09" db="EMBL/GenBank/DDBJ databases">
        <authorList>
            <person name="Martin A.A."/>
        </authorList>
    </citation>
    <scope>NUCLEOTIDE SEQUENCE</scope>
    <source>
        <strain evidence="4">ED321</strain>
    </source>
</reference>
<feature type="domain" description="SWIM-type" evidence="2">
    <location>
        <begin position="149"/>
        <end position="186"/>
    </location>
</feature>
<dbReference type="InterPro" id="IPR007527">
    <property type="entry name" value="Znf_SWIM"/>
</dbReference>
<dbReference type="Proteomes" id="UP000035682">
    <property type="component" value="Unplaced"/>
</dbReference>
<organism evidence="3">
    <name type="scientific">Strongyloides ratti</name>
    <name type="common">Parasitic roundworm</name>
    <dbReference type="NCBI Taxonomy" id="34506"/>
    <lineage>
        <taxon>Eukaryota</taxon>
        <taxon>Metazoa</taxon>
        <taxon>Ecdysozoa</taxon>
        <taxon>Nematoda</taxon>
        <taxon>Chromadorea</taxon>
        <taxon>Rhabditida</taxon>
        <taxon>Tylenchina</taxon>
        <taxon>Panagrolaimomorpha</taxon>
        <taxon>Strongyloidoidea</taxon>
        <taxon>Strongyloididae</taxon>
        <taxon>Strongyloides</taxon>
    </lineage>
</organism>
<dbReference type="AlphaFoldDB" id="A0A090KXF0"/>
<dbReference type="WormBase" id="SRAE_X000168000">
    <property type="protein sequence ID" value="SRP03562"/>
    <property type="gene ID" value="WBGene00267254"/>
</dbReference>
<dbReference type="GeneID" id="36384748"/>
<dbReference type="PROSITE" id="PS50966">
    <property type="entry name" value="ZF_SWIM"/>
    <property type="match status" value="1"/>
</dbReference>
<dbReference type="WBParaSite" id="SRAE_X000168000.1">
    <property type="protein sequence ID" value="SRAE_X000168000.1"/>
    <property type="gene ID" value="WBGene00267254"/>
</dbReference>
<keyword evidence="1" id="KW-0479">Metal-binding</keyword>
<proteinExistence type="predicted"/>
<protein>
    <submittedName>
        <fullName evidence="3 5">Zinc finger, SWIM-type domain-containing protein</fullName>
    </submittedName>
</protein>
<evidence type="ECO:0000313" key="3">
    <source>
        <dbReference type="EMBL" id="CEF59937.1"/>
    </source>
</evidence>
<sequence>MDRIILEKIKWKDFKSFSYISHIKQDNKRKSKTNIEIPSLFDSAFSVAIKHYTVNEMYNIMEESFNNKEIVDINENLVKYNLPLIYSNIHKLWILNGVSLQTFNKAVDHCRQNEITQILQCGNMLMSNVIDINMHQLNRLRNGLINNKYKTCIEIDKCRILKSICTCNREKRSMCAHIIATCLEKMLYPNKVNIILPNVNGLDVYLKETKMELDDIILNEFDWSEMTMPLCREINMKSCRNYFLEKNIESFNKLTNKTIAEMLMYFEKNVKNIVEYINEINVLNIFLYNLNDSKSMLFNVSVMEEFISSHFKLENLNYFSIYSKDVQNFYEMLKELTYSNEECGFYGSVYLLSQCFLSNHFVELFSIFLKYYNRSYSNAFLSDFSLDEPKFNNFIKESRKSNESIRANIIGYILIECVKNIKRYIYINDISRNDLEGIRSICFKLGNKYENFVHRQSNFTIKVDDIKNLYNPISSLLFNIIEEIQIILKNGKYINERKLYEYNRNNYEKIYGKNFYNLSYGLKQIMNMCKESFEVDDTINDFYIINEKNNLFFSVIEDKMTNCESFDKPLLQIFHSLTSMRIKNKQNIDAINKFIKYWIDLEDTIKLLVTFGNNSNYKIHLPRKHMKKIYDELYECILLIYNMAYCELNRMISSSTTIEVCELLYKVIMIPRIFFYDYVQEIHLWSFQNKFLTIFKILTKTKDKKKEVIKYFSKKMDSFVELFNLEKIHEPGCLISSYVIGMIAKICSDNVNDCTNFSKSYKYHVKNCFNKIILNYLDYNPNIGCKAYFNFLQIFYEDKAKFVVEIIKSNRGCFKFLDEILNKILLSKYGHLYSDDRPNCYSINEKICKHLKTHNNEIAPTIYLIYIIKIIQHLCMIKIDGFYYWRLNDDEIEIRDINNKMSNIYHVSLILTTYGSCINQRIEFLTHDQNLQMVLKIFSPTNSLYLLPIVILEKIDGDNCFIPNNYFDIVFKSLRSKYSDIRNRGVNIILEMLKKVYNIDIRKVGYFFYILERKRNDIKSLKIARKNVIIAFKELVKKYSDSEFYKKNINNNLLNIIIKSNDWRNNIFLSLLKSNSNLLHTYVYRFGNIANIDYKLHYEDTFVIIKDLYKLKKELESSKIKDSFTCIQLENGIKLFCRLVKNNITHYDMMWEYQRINGEIEKITYLISDF</sequence>
<dbReference type="OrthoDB" id="10013584at2759"/>
<reference evidence="5" key="3">
    <citation type="submission" date="2020-12" db="UniProtKB">
        <authorList>
            <consortium name="WormBaseParasite"/>
        </authorList>
    </citation>
    <scope>IDENTIFICATION</scope>
</reference>
<dbReference type="GO" id="GO:0008270">
    <property type="term" value="F:zinc ion binding"/>
    <property type="evidence" value="ECO:0007669"/>
    <property type="project" value="UniProtKB-KW"/>
</dbReference>
<gene>
    <name evidence="3 5 6" type="ORF">SRAE_X000168000</name>
</gene>
<name>A0A090KXF0_STRRB</name>
<dbReference type="CTD" id="36384748"/>
<reference evidence="3" key="2">
    <citation type="submission" date="2014-09" db="EMBL/GenBank/DDBJ databases">
        <authorList>
            <person name="Aslett A.Martin."/>
        </authorList>
    </citation>
    <scope>NUCLEOTIDE SEQUENCE</scope>
    <source>
        <strain evidence="3">ED321 Heterogonic</strain>
    </source>
</reference>